<evidence type="ECO:0000256" key="2">
    <source>
        <dbReference type="ARBA" id="ARBA00022723"/>
    </source>
</evidence>
<evidence type="ECO:0000313" key="8">
    <source>
        <dbReference type="Proteomes" id="UP000467840"/>
    </source>
</evidence>
<dbReference type="PANTHER" id="PTHR10209:SF546">
    <property type="entry name" value="1-AMINOCYCLOPROPANE-1-CARBOXYLATE OXIDASE HOMOLOG 4-LIKE"/>
    <property type="match status" value="1"/>
</dbReference>
<dbReference type="AlphaFoldDB" id="A0A6A6M538"/>
<keyword evidence="4" id="KW-0408">Iron</keyword>
<keyword evidence="3" id="KW-0560">Oxidoreductase</keyword>
<keyword evidence="8" id="KW-1185">Reference proteome</keyword>
<reference evidence="7 8" key="1">
    <citation type="journal article" date="2020" name="Mol. Plant">
        <title>The Chromosome-Based Rubber Tree Genome Provides New Insights into Spurge Genome Evolution and Rubber Biosynthesis.</title>
        <authorList>
            <person name="Liu J."/>
            <person name="Shi C."/>
            <person name="Shi C.C."/>
            <person name="Li W."/>
            <person name="Zhang Q.J."/>
            <person name="Zhang Y."/>
            <person name="Li K."/>
            <person name="Lu H.F."/>
            <person name="Shi C."/>
            <person name="Zhu S.T."/>
            <person name="Xiao Z.Y."/>
            <person name="Nan H."/>
            <person name="Yue Y."/>
            <person name="Zhu X.G."/>
            <person name="Wu Y."/>
            <person name="Hong X.N."/>
            <person name="Fan G.Y."/>
            <person name="Tong Y."/>
            <person name="Zhang D."/>
            <person name="Mao C.L."/>
            <person name="Liu Y.L."/>
            <person name="Hao S.J."/>
            <person name="Liu W.Q."/>
            <person name="Lv M.Q."/>
            <person name="Zhang H.B."/>
            <person name="Liu Y."/>
            <person name="Hu-Tang G.R."/>
            <person name="Wang J.P."/>
            <person name="Wang J.H."/>
            <person name="Sun Y.H."/>
            <person name="Ni S.B."/>
            <person name="Chen W.B."/>
            <person name="Zhang X.C."/>
            <person name="Jiao Y.N."/>
            <person name="Eichler E.E."/>
            <person name="Li G.H."/>
            <person name="Liu X."/>
            <person name="Gao L.Z."/>
        </authorList>
    </citation>
    <scope>NUCLEOTIDE SEQUENCE [LARGE SCALE GENOMIC DNA]</scope>
    <source>
        <strain evidence="8">cv. GT1</strain>
        <tissue evidence="7">Leaf</tissue>
    </source>
</reference>
<evidence type="ECO:0008006" key="9">
    <source>
        <dbReference type="Google" id="ProtNLM"/>
    </source>
</evidence>
<dbReference type="Pfam" id="PF14226">
    <property type="entry name" value="DIOX_N"/>
    <property type="match status" value="1"/>
</dbReference>
<gene>
    <name evidence="7" type="ORF">GH714_030585</name>
</gene>
<keyword evidence="2" id="KW-0479">Metal-binding</keyword>
<dbReference type="Pfam" id="PF03171">
    <property type="entry name" value="2OG-FeII_Oxy"/>
    <property type="match status" value="1"/>
</dbReference>
<protein>
    <recommendedName>
        <fullName evidence="9">Fe2OG dioxygenase domain-containing protein</fullName>
    </recommendedName>
</protein>
<dbReference type="InterPro" id="IPR027443">
    <property type="entry name" value="IPNS-like_sf"/>
</dbReference>
<organism evidence="7 8">
    <name type="scientific">Hevea brasiliensis</name>
    <name type="common">Para rubber tree</name>
    <name type="synonym">Siphonia brasiliensis</name>
    <dbReference type="NCBI Taxonomy" id="3981"/>
    <lineage>
        <taxon>Eukaryota</taxon>
        <taxon>Viridiplantae</taxon>
        <taxon>Streptophyta</taxon>
        <taxon>Embryophyta</taxon>
        <taxon>Tracheophyta</taxon>
        <taxon>Spermatophyta</taxon>
        <taxon>Magnoliopsida</taxon>
        <taxon>eudicotyledons</taxon>
        <taxon>Gunneridae</taxon>
        <taxon>Pentapetalae</taxon>
        <taxon>rosids</taxon>
        <taxon>fabids</taxon>
        <taxon>Malpighiales</taxon>
        <taxon>Euphorbiaceae</taxon>
        <taxon>Crotonoideae</taxon>
        <taxon>Micrandreae</taxon>
        <taxon>Hevea</taxon>
    </lineage>
</organism>
<dbReference type="EMBL" id="JAAGAX010000008">
    <property type="protein sequence ID" value="KAF2307648.1"/>
    <property type="molecule type" value="Genomic_DNA"/>
</dbReference>
<dbReference type="FunFam" id="2.60.120.330:FF:000026">
    <property type="entry name" value="DIBOA-glucoside dioxygenase BX6"/>
    <property type="match status" value="1"/>
</dbReference>
<dbReference type="InterPro" id="IPR026992">
    <property type="entry name" value="DIOX_N"/>
</dbReference>
<dbReference type="PANTHER" id="PTHR10209">
    <property type="entry name" value="OXIDOREDUCTASE, 2OG-FE II OXYGENASE FAMILY PROTEIN"/>
    <property type="match status" value="1"/>
</dbReference>
<dbReference type="Proteomes" id="UP000467840">
    <property type="component" value="Chromosome 9"/>
</dbReference>
<sequence length="414" mass="46585">MAAATPTLDYDRMEEVKKFDESKMGVKGLSDSGITSIPKIFIHAPDTLADLKPNSSHTSPSIPIIDLSNIYSNHHREQIISQVKEAATNWGFFQVINHGISQLVLDSTLKAIKSFHEQPHEVKSKYYTRKEGSGVMYASNNDLYRTEAACWHDSLQMWMAPVPLNTEEIPEICRKEVMEWDVCAKKVSEAVMELLSEGLGLEAGKFKELTFSDSRCMVGHCYPYCPQPDLTVGITAHTDPGVVTLLLQDEIGGLQVKHGDGWVEVKPVRVLDQTTQAIRAFHEQPPEMKAEYYKRENEMGGVILASNNDLYRTHDLLQVWTGIKAAEVEDIPEIRRREVVEWDLCATGFAEALMEVLSEGLGLESGKFKELAFSEGRVFVGHYHPFCPQPDLTMGIRSHPSFKELTLQELLDNF</sequence>
<feature type="domain" description="Non-haem dioxygenase N-terminal" evidence="6">
    <location>
        <begin position="62"/>
        <end position="157"/>
    </location>
</feature>
<evidence type="ECO:0000256" key="4">
    <source>
        <dbReference type="ARBA" id="ARBA00023004"/>
    </source>
</evidence>
<proteinExistence type="inferred from homology"/>
<evidence type="ECO:0000259" key="6">
    <source>
        <dbReference type="Pfam" id="PF14226"/>
    </source>
</evidence>
<accession>A0A6A6M538</accession>
<evidence type="ECO:0000259" key="5">
    <source>
        <dbReference type="Pfam" id="PF03171"/>
    </source>
</evidence>
<dbReference type="Gene3D" id="2.60.120.330">
    <property type="entry name" value="B-lactam Antibiotic, Isopenicillin N Synthase, Chain"/>
    <property type="match status" value="2"/>
</dbReference>
<evidence type="ECO:0000256" key="3">
    <source>
        <dbReference type="ARBA" id="ARBA00023002"/>
    </source>
</evidence>
<dbReference type="InterPro" id="IPR044861">
    <property type="entry name" value="IPNS-like_FE2OG_OXY"/>
</dbReference>
<feature type="domain" description="Isopenicillin N synthase-like Fe(2+) 2OG dioxygenase" evidence="5">
    <location>
        <begin position="215"/>
        <end position="269"/>
    </location>
</feature>
<name>A0A6A6M538_HEVBR</name>
<evidence type="ECO:0000256" key="1">
    <source>
        <dbReference type="ARBA" id="ARBA00008056"/>
    </source>
</evidence>
<evidence type="ECO:0000313" key="7">
    <source>
        <dbReference type="EMBL" id="KAF2307648.1"/>
    </source>
</evidence>
<comment type="caution">
    <text evidence="7">The sequence shown here is derived from an EMBL/GenBank/DDBJ whole genome shotgun (WGS) entry which is preliminary data.</text>
</comment>
<dbReference type="GO" id="GO:0046872">
    <property type="term" value="F:metal ion binding"/>
    <property type="evidence" value="ECO:0007669"/>
    <property type="project" value="UniProtKB-KW"/>
</dbReference>
<comment type="similarity">
    <text evidence="1">Belongs to the iron/ascorbate-dependent oxidoreductase family.</text>
</comment>
<dbReference type="SUPFAM" id="SSF51197">
    <property type="entry name" value="Clavaminate synthase-like"/>
    <property type="match status" value="2"/>
</dbReference>
<dbReference type="GO" id="GO:0016491">
    <property type="term" value="F:oxidoreductase activity"/>
    <property type="evidence" value="ECO:0007669"/>
    <property type="project" value="UniProtKB-KW"/>
</dbReference>